<organism evidence="8 9">
    <name type="scientific">Heterobasidion irregulare (strain TC 32-1)</name>
    <dbReference type="NCBI Taxonomy" id="747525"/>
    <lineage>
        <taxon>Eukaryota</taxon>
        <taxon>Fungi</taxon>
        <taxon>Dikarya</taxon>
        <taxon>Basidiomycota</taxon>
        <taxon>Agaricomycotina</taxon>
        <taxon>Agaricomycetes</taxon>
        <taxon>Russulales</taxon>
        <taxon>Bondarzewiaceae</taxon>
        <taxon>Heterobasidion</taxon>
        <taxon>Heterobasidion annosum species complex</taxon>
    </lineage>
</organism>
<protein>
    <submittedName>
        <fullName evidence="8">Putative transcription regulator</fullName>
    </submittedName>
</protein>
<dbReference type="GO" id="GO:0008270">
    <property type="term" value="F:zinc ion binding"/>
    <property type="evidence" value="ECO:0007669"/>
    <property type="project" value="UniProtKB-KW"/>
</dbReference>
<dbReference type="Pfam" id="PF00096">
    <property type="entry name" value="zf-C2H2"/>
    <property type="match status" value="1"/>
</dbReference>
<dbReference type="GO" id="GO:0000978">
    <property type="term" value="F:RNA polymerase II cis-regulatory region sequence-specific DNA binding"/>
    <property type="evidence" value="ECO:0007669"/>
    <property type="project" value="TreeGrafter"/>
</dbReference>
<dbReference type="PANTHER" id="PTHR14003">
    <property type="entry name" value="TRANSCRIPTIONAL REPRESSOR PROTEIN YY"/>
    <property type="match status" value="1"/>
</dbReference>
<dbReference type="EMBL" id="KI925456">
    <property type="protein sequence ID" value="ETW84137.1"/>
    <property type="molecule type" value="Genomic_DNA"/>
</dbReference>
<dbReference type="HOGENOM" id="CLU_1038502_0_0_1"/>
<dbReference type="GO" id="GO:0005667">
    <property type="term" value="C:transcription regulator complex"/>
    <property type="evidence" value="ECO:0007669"/>
    <property type="project" value="TreeGrafter"/>
</dbReference>
<evidence type="ECO:0000256" key="6">
    <source>
        <dbReference type="SAM" id="MobiDB-lite"/>
    </source>
</evidence>
<dbReference type="InParanoid" id="W4KE52"/>
<dbReference type="RefSeq" id="XP_009543843.1">
    <property type="nucleotide sequence ID" value="XM_009545548.1"/>
</dbReference>
<evidence type="ECO:0000256" key="5">
    <source>
        <dbReference type="PROSITE-ProRule" id="PRU00042"/>
    </source>
</evidence>
<dbReference type="AlphaFoldDB" id="W4KE52"/>
<evidence type="ECO:0000256" key="3">
    <source>
        <dbReference type="ARBA" id="ARBA00022771"/>
    </source>
</evidence>
<dbReference type="GO" id="GO:0000785">
    <property type="term" value="C:chromatin"/>
    <property type="evidence" value="ECO:0007669"/>
    <property type="project" value="TreeGrafter"/>
</dbReference>
<dbReference type="SUPFAM" id="SSF57667">
    <property type="entry name" value="beta-beta-alpha zinc fingers"/>
    <property type="match status" value="2"/>
</dbReference>
<evidence type="ECO:0000256" key="4">
    <source>
        <dbReference type="ARBA" id="ARBA00022833"/>
    </source>
</evidence>
<dbReference type="Proteomes" id="UP000030671">
    <property type="component" value="Unassembled WGS sequence"/>
</dbReference>
<dbReference type="PROSITE" id="PS50157">
    <property type="entry name" value="ZINC_FINGER_C2H2_2"/>
    <property type="match status" value="3"/>
</dbReference>
<reference evidence="8 9" key="1">
    <citation type="journal article" date="2012" name="New Phytol.">
        <title>Insight into trade-off between wood decay and parasitism from the genome of a fungal forest pathogen.</title>
        <authorList>
            <person name="Olson A."/>
            <person name="Aerts A."/>
            <person name="Asiegbu F."/>
            <person name="Belbahri L."/>
            <person name="Bouzid O."/>
            <person name="Broberg A."/>
            <person name="Canback B."/>
            <person name="Coutinho P.M."/>
            <person name="Cullen D."/>
            <person name="Dalman K."/>
            <person name="Deflorio G."/>
            <person name="van Diepen L.T."/>
            <person name="Dunand C."/>
            <person name="Duplessis S."/>
            <person name="Durling M."/>
            <person name="Gonthier P."/>
            <person name="Grimwood J."/>
            <person name="Fossdal C.G."/>
            <person name="Hansson D."/>
            <person name="Henrissat B."/>
            <person name="Hietala A."/>
            <person name="Himmelstrand K."/>
            <person name="Hoffmeister D."/>
            <person name="Hogberg N."/>
            <person name="James T.Y."/>
            <person name="Karlsson M."/>
            <person name="Kohler A."/>
            <person name="Kues U."/>
            <person name="Lee Y.H."/>
            <person name="Lin Y.C."/>
            <person name="Lind M."/>
            <person name="Lindquist E."/>
            <person name="Lombard V."/>
            <person name="Lucas S."/>
            <person name="Lunden K."/>
            <person name="Morin E."/>
            <person name="Murat C."/>
            <person name="Park J."/>
            <person name="Raffaello T."/>
            <person name="Rouze P."/>
            <person name="Salamov A."/>
            <person name="Schmutz J."/>
            <person name="Solheim H."/>
            <person name="Stahlberg J."/>
            <person name="Velez H."/>
            <person name="de Vries R.P."/>
            <person name="Wiebenga A."/>
            <person name="Woodward S."/>
            <person name="Yakovlev I."/>
            <person name="Garbelotto M."/>
            <person name="Martin F."/>
            <person name="Grigoriev I.V."/>
            <person name="Stenlid J."/>
        </authorList>
    </citation>
    <scope>NUCLEOTIDE SEQUENCE [LARGE SCALE GENOMIC DNA]</scope>
    <source>
        <strain evidence="8 9">TC 32-1</strain>
    </source>
</reference>
<dbReference type="PANTHER" id="PTHR14003:SF19">
    <property type="entry name" value="YY2 TRANSCRIPTION FACTOR"/>
    <property type="match status" value="1"/>
</dbReference>
<keyword evidence="4" id="KW-0862">Zinc</keyword>
<evidence type="ECO:0000313" key="8">
    <source>
        <dbReference type="EMBL" id="ETW84137.1"/>
    </source>
</evidence>
<dbReference type="GO" id="GO:0000981">
    <property type="term" value="F:DNA-binding transcription factor activity, RNA polymerase II-specific"/>
    <property type="evidence" value="ECO:0007669"/>
    <property type="project" value="TreeGrafter"/>
</dbReference>
<keyword evidence="1" id="KW-0479">Metal-binding</keyword>
<keyword evidence="3 5" id="KW-0863">Zinc-finger</keyword>
<evidence type="ECO:0000256" key="1">
    <source>
        <dbReference type="ARBA" id="ARBA00022723"/>
    </source>
</evidence>
<name>W4KE52_HETIT</name>
<dbReference type="OrthoDB" id="654211at2759"/>
<evidence type="ECO:0000256" key="2">
    <source>
        <dbReference type="ARBA" id="ARBA00022737"/>
    </source>
</evidence>
<dbReference type="GO" id="GO:0031519">
    <property type="term" value="C:PcG protein complex"/>
    <property type="evidence" value="ECO:0007669"/>
    <property type="project" value="TreeGrafter"/>
</dbReference>
<keyword evidence="9" id="KW-1185">Reference proteome</keyword>
<dbReference type="KEGG" id="hir:HETIRDRAFT_170624"/>
<dbReference type="Gene3D" id="3.30.160.60">
    <property type="entry name" value="Classic Zinc Finger"/>
    <property type="match status" value="3"/>
</dbReference>
<evidence type="ECO:0000313" key="9">
    <source>
        <dbReference type="Proteomes" id="UP000030671"/>
    </source>
</evidence>
<dbReference type="PROSITE" id="PS00028">
    <property type="entry name" value="ZINC_FINGER_C2H2_1"/>
    <property type="match status" value="4"/>
</dbReference>
<evidence type="ECO:0000259" key="7">
    <source>
        <dbReference type="PROSITE" id="PS50157"/>
    </source>
</evidence>
<gene>
    <name evidence="8" type="primary">zfp5</name>
    <name evidence="8" type="ORF">HETIRDRAFT_170624</name>
</gene>
<accession>W4KE52</accession>
<dbReference type="STRING" id="747525.W4KE52"/>
<keyword evidence="2" id="KW-0677">Repeat</keyword>
<feature type="domain" description="C2H2-type" evidence="7">
    <location>
        <begin position="3"/>
        <end position="30"/>
    </location>
</feature>
<dbReference type="InterPro" id="IPR036236">
    <property type="entry name" value="Znf_C2H2_sf"/>
</dbReference>
<dbReference type="FunFam" id="3.30.160.60:FF:000634">
    <property type="entry name" value="Zinc finger X-chromosomal protein"/>
    <property type="match status" value="1"/>
</dbReference>
<proteinExistence type="predicted"/>
<dbReference type="GeneID" id="20668297"/>
<feature type="domain" description="C2H2-type" evidence="7">
    <location>
        <begin position="59"/>
        <end position="89"/>
    </location>
</feature>
<sequence>MSHCCSICQRSFTRKGDRNRHEIIHVNKKPFQCEYCSKTFAQRSALNTHLNTHTRNRPHVCKISGCKASFGDPSSCARHRKERHNTTPPFVCPVADCKTKIKRKSTFKKHLEKKHDYDTSAMFPCSSRVIVQQVVLEDSSLLTIDGEEPSNPAEPTLLLNIPLPGPSSTLLYEYDTPPHEIIFSSEYNFGLNFAEVKQSLPFFSPPYLSASPASSSSWSSSSPSPWSTPEPVTPPELLSSLEHGMPMQHMPLLDELWPGFGGQLWPEI</sequence>
<feature type="region of interest" description="Disordered" evidence="6">
    <location>
        <begin position="219"/>
        <end position="239"/>
    </location>
</feature>
<feature type="domain" description="C2H2-type" evidence="7">
    <location>
        <begin position="31"/>
        <end position="58"/>
    </location>
</feature>
<dbReference type="eggNOG" id="KOG1721">
    <property type="taxonomic scope" value="Eukaryota"/>
</dbReference>
<dbReference type="InterPro" id="IPR013087">
    <property type="entry name" value="Znf_C2H2_type"/>
</dbReference>
<dbReference type="SMART" id="SM00355">
    <property type="entry name" value="ZnF_C2H2"/>
    <property type="match status" value="4"/>
</dbReference>